<comment type="caution">
    <text evidence="1">The sequence shown here is derived from an EMBL/GenBank/DDBJ whole genome shotgun (WGS) entry which is preliminary data.</text>
</comment>
<dbReference type="Proteomes" id="UP001141434">
    <property type="component" value="Unassembled WGS sequence"/>
</dbReference>
<dbReference type="AlphaFoldDB" id="A0A9W9K7M1"/>
<keyword evidence="2" id="KW-1185">Reference proteome</keyword>
<proteinExistence type="predicted"/>
<evidence type="ECO:0000313" key="2">
    <source>
        <dbReference type="Proteomes" id="UP001141434"/>
    </source>
</evidence>
<gene>
    <name evidence="1" type="ORF">NUU61_004817</name>
</gene>
<dbReference type="EMBL" id="JAPMSZ010000007">
    <property type="protein sequence ID" value="KAJ5095461.1"/>
    <property type="molecule type" value="Genomic_DNA"/>
</dbReference>
<dbReference type="RefSeq" id="XP_056511012.1">
    <property type="nucleotide sequence ID" value="XM_056655399.1"/>
</dbReference>
<sequence>MILSWSRTRLQRANNDANSSFFEEERKKALAVLRSYGVVYSDSEWPSFRDRLWGLMLLNDAKQQERITGIYLEQTVYYWTSCLYGTVEKAI</sequence>
<dbReference type="OrthoDB" id="2156052at2759"/>
<evidence type="ECO:0000313" key="1">
    <source>
        <dbReference type="EMBL" id="KAJ5095461.1"/>
    </source>
</evidence>
<reference evidence="1" key="1">
    <citation type="submission" date="2022-11" db="EMBL/GenBank/DDBJ databases">
        <authorList>
            <person name="Petersen C."/>
        </authorList>
    </citation>
    <scope>NUCLEOTIDE SEQUENCE</scope>
    <source>
        <strain evidence="1">IBT 34128</strain>
    </source>
</reference>
<protein>
    <submittedName>
        <fullName evidence="1">Uncharacterized protein</fullName>
    </submittedName>
</protein>
<organism evidence="1 2">
    <name type="scientific">Penicillium alfredii</name>
    <dbReference type="NCBI Taxonomy" id="1506179"/>
    <lineage>
        <taxon>Eukaryota</taxon>
        <taxon>Fungi</taxon>
        <taxon>Dikarya</taxon>
        <taxon>Ascomycota</taxon>
        <taxon>Pezizomycotina</taxon>
        <taxon>Eurotiomycetes</taxon>
        <taxon>Eurotiomycetidae</taxon>
        <taxon>Eurotiales</taxon>
        <taxon>Aspergillaceae</taxon>
        <taxon>Penicillium</taxon>
    </lineage>
</organism>
<reference evidence="1" key="2">
    <citation type="journal article" date="2023" name="IMA Fungus">
        <title>Comparative genomic study of the Penicillium genus elucidates a diverse pangenome and 15 lateral gene transfer events.</title>
        <authorList>
            <person name="Petersen C."/>
            <person name="Sorensen T."/>
            <person name="Nielsen M.R."/>
            <person name="Sondergaard T.E."/>
            <person name="Sorensen J.L."/>
            <person name="Fitzpatrick D.A."/>
            <person name="Frisvad J.C."/>
            <person name="Nielsen K.L."/>
        </authorList>
    </citation>
    <scope>NUCLEOTIDE SEQUENCE</scope>
    <source>
        <strain evidence="1">IBT 34128</strain>
    </source>
</reference>
<accession>A0A9W9K7M1</accession>
<name>A0A9W9K7M1_9EURO</name>
<dbReference type="GeneID" id="81394567"/>